<dbReference type="SUPFAM" id="SSF52172">
    <property type="entry name" value="CheY-like"/>
    <property type="match status" value="1"/>
</dbReference>
<gene>
    <name evidence="5" type="ORF">HHUB_1699</name>
</gene>
<protein>
    <submittedName>
        <fullName evidence="5">Receiver box response regulator</fullName>
    </submittedName>
</protein>
<dbReference type="GeneID" id="26658379"/>
<evidence type="ECO:0000256" key="2">
    <source>
        <dbReference type="ARBA" id="ARBA00022777"/>
    </source>
</evidence>
<sequence>MILCVDPETPARERTAAALADAGFGVVEAESLAGAHEALGEHVVECVVTEHALPDGTGLELVETARERYPDAACVLFTATPLDDVDTGAFGDVVAEYVRKDDDHDELVSVVEHALAFRSQTAYPLPEDEGARVAALEQYAADPAELGSSLDRLTELATALFGVDAAAVGVIDAHTEEFLSCHGVSFDPMDREDTVCTYAILDDGVTVVEDVQDDPRFADNEGLAAANIRFYASAPLVTPEGRAIGTFCIYDDQPRGFDERDRELLSLLGDEAMEQLTLRRRIRDADGGDGDD</sequence>
<evidence type="ECO:0000313" key="6">
    <source>
        <dbReference type="Proteomes" id="UP000066737"/>
    </source>
</evidence>
<dbReference type="Gene3D" id="3.40.50.2300">
    <property type="match status" value="1"/>
</dbReference>
<dbReference type="SMART" id="SM00065">
    <property type="entry name" value="GAF"/>
    <property type="match status" value="1"/>
</dbReference>
<dbReference type="SMART" id="SM00448">
    <property type="entry name" value="REC"/>
    <property type="match status" value="1"/>
</dbReference>
<keyword evidence="1" id="KW-0808">Transferase</keyword>
<comment type="caution">
    <text evidence="3">Lacks conserved residue(s) required for the propagation of feature annotation.</text>
</comment>
<name>A0A0U5GYQ9_9EURY</name>
<proteinExistence type="predicted"/>
<dbReference type="PANTHER" id="PTHR43102">
    <property type="entry name" value="SLR1143 PROTEIN"/>
    <property type="match status" value="1"/>
</dbReference>
<dbReference type="SUPFAM" id="SSF55781">
    <property type="entry name" value="GAF domain-like"/>
    <property type="match status" value="1"/>
</dbReference>
<dbReference type="InterPro" id="IPR029016">
    <property type="entry name" value="GAF-like_dom_sf"/>
</dbReference>
<evidence type="ECO:0000313" key="5">
    <source>
        <dbReference type="EMBL" id="CQH51141.1"/>
    </source>
</evidence>
<dbReference type="EMBL" id="LN831302">
    <property type="protein sequence ID" value="CQH51141.1"/>
    <property type="molecule type" value="Genomic_DNA"/>
</dbReference>
<feature type="domain" description="Response regulatory" evidence="4">
    <location>
        <begin position="1"/>
        <end position="115"/>
    </location>
</feature>
<dbReference type="GO" id="GO:0016301">
    <property type="term" value="F:kinase activity"/>
    <property type="evidence" value="ECO:0007669"/>
    <property type="project" value="UniProtKB-KW"/>
</dbReference>
<dbReference type="Proteomes" id="UP000066737">
    <property type="component" value="Chromosome I"/>
</dbReference>
<dbReference type="PROSITE" id="PS50110">
    <property type="entry name" value="RESPONSE_REGULATORY"/>
    <property type="match status" value="1"/>
</dbReference>
<evidence type="ECO:0000256" key="3">
    <source>
        <dbReference type="PROSITE-ProRule" id="PRU00169"/>
    </source>
</evidence>
<dbReference type="Pfam" id="PF01590">
    <property type="entry name" value="GAF"/>
    <property type="match status" value="1"/>
</dbReference>
<dbReference type="InterPro" id="IPR003018">
    <property type="entry name" value="GAF"/>
</dbReference>
<dbReference type="GO" id="GO:0000160">
    <property type="term" value="P:phosphorelay signal transduction system"/>
    <property type="evidence" value="ECO:0007669"/>
    <property type="project" value="InterPro"/>
</dbReference>
<organism evidence="5 6">
    <name type="scientific">Halobacterium hubeiense</name>
    <dbReference type="NCBI Taxonomy" id="1407499"/>
    <lineage>
        <taxon>Archaea</taxon>
        <taxon>Methanobacteriati</taxon>
        <taxon>Methanobacteriota</taxon>
        <taxon>Stenosarchaea group</taxon>
        <taxon>Halobacteria</taxon>
        <taxon>Halobacteriales</taxon>
        <taxon>Halobacteriaceae</taxon>
        <taxon>Halobacterium</taxon>
    </lineage>
</organism>
<dbReference type="InterPro" id="IPR001789">
    <property type="entry name" value="Sig_transdc_resp-reg_receiver"/>
</dbReference>
<dbReference type="Pfam" id="PF00072">
    <property type="entry name" value="Response_reg"/>
    <property type="match status" value="1"/>
</dbReference>
<evidence type="ECO:0000256" key="1">
    <source>
        <dbReference type="ARBA" id="ARBA00022679"/>
    </source>
</evidence>
<dbReference type="Gene3D" id="3.30.450.40">
    <property type="match status" value="1"/>
</dbReference>
<accession>A0A0U5GYQ9</accession>
<dbReference type="AlphaFoldDB" id="A0A0U5GYQ9"/>
<dbReference type="InterPro" id="IPR011006">
    <property type="entry name" value="CheY-like_superfamily"/>
</dbReference>
<reference evidence="6" key="1">
    <citation type="journal article" date="2016" name="Environ. Microbiol.">
        <title>The complete genome of a viable archaeum isolated from 123-million-year-old rock salt.</title>
        <authorList>
            <person name="Jaakkola S.T."/>
            <person name="Pfeiffer F."/>
            <person name="Ravantti J.J."/>
            <person name="Guo Q."/>
            <person name="Liu Y."/>
            <person name="Chen X."/>
            <person name="Ma H."/>
            <person name="Yang C."/>
            <person name="Oksanen H.M."/>
            <person name="Bamford D.H."/>
        </authorList>
    </citation>
    <scope>NUCLEOTIDE SEQUENCE</scope>
    <source>
        <strain evidence="6">JI20-1</strain>
    </source>
</reference>
<dbReference type="STRING" id="1407499.HHUB_1699"/>
<dbReference type="RefSeq" id="WP_059056190.1">
    <property type="nucleotide sequence ID" value="NZ_CEML01000002.1"/>
</dbReference>
<keyword evidence="6" id="KW-1185">Reference proteome</keyword>
<evidence type="ECO:0000259" key="4">
    <source>
        <dbReference type="PROSITE" id="PS50110"/>
    </source>
</evidence>
<dbReference type="PANTHER" id="PTHR43102:SF2">
    <property type="entry name" value="GAF DOMAIN-CONTAINING PROTEIN"/>
    <property type="match status" value="1"/>
</dbReference>
<keyword evidence="2" id="KW-0418">Kinase</keyword>
<dbReference type="OrthoDB" id="330337at2157"/>
<dbReference type="KEGG" id="hhb:Hhub_1699"/>